<dbReference type="Pfam" id="PF01026">
    <property type="entry name" value="TatD_DNase"/>
    <property type="match status" value="1"/>
</dbReference>
<name>A0A1G1WPH7_9BACT</name>
<dbReference type="STRING" id="1802603.A3F35_01625"/>
<dbReference type="AlphaFoldDB" id="A0A1G1WPH7"/>
<gene>
    <name evidence="4" type="ORF">A3F35_01625</name>
</gene>
<dbReference type="PANTHER" id="PTHR46124">
    <property type="entry name" value="D-AMINOACYL-TRNA DEACYLASE"/>
    <property type="match status" value="1"/>
</dbReference>
<dbReference type="SUPFAM" id="SSF51556">
    <property type="entry name" value="Metallo-dependent hydrolases"/>
    <property type="match status" value="1"/>
</dbReference>
<dbReference type="GO" id="GO:0005829">
    <property type="term" value="C:cytosol"/>
    <property type="evidence" value="ECO:0007669"/>
    <property type="project" value="TreeGrafter"/>
</dbReference>
<dbReference type="InterPro" id="IPR001130">
    <property type="entry name" value="TatD-like"/>
</dbReference>
<organism evidence="4 5">
    <name type="scientific">Candidatus Woykebacteria bacterium RIFCSPHIGHO2_12_FULL_45_10</name>
    <dbReference type="NCBI Taxonomy" id="1802603"/>
    <lineage>
        <taxon>Bacteria</taxon>
        <taxon>Candidatus Woykeibacteriota</taxon>
    </lineage>
</organism>
<evidence type="ECO:0000256" key="2">
    <source>
        <dbReference type="ARBA" id="ARBA00022801"/>
    </source>
</evidence>
<comment type="caution">
    <text evidence="4">The sequence shown here is derived from an EMBL/GenBank/DDBJ whole genome shotgun (WGS) entry which is preliminary data.</text>
</comment>
<reference evidence="4 5" key="1">
    <citation type="journal article" date="2016" name="Nat. Commun.">
        <title>Thousands of microbial genomes shed light on interconnected biogeochemical processes in an aquifer system.</title>
        <authorList>
            <person name="Anantharaman K."/>
            <person name="Brown C.T."/>
            <person name="Hug L.A."/>
            <person name="Sharon I."/>
            <person name="Castelle C.J."/>
            <person name="Probst A.J."/>
            <person name="Thomas B.C."/>
            <person name="Singh A."/>
            <person name="Wilkins M.J."/>
            <person name="Karaoz U."/>
            <person name="Brodie E.L."/>
            <person name="Williams K.H."/>
            <person name="Hubbard S.S."/>
            <person name="Banfield J.F."/>
        </authorList>
    </citation>
    <scope>NUCLEOTIDE SEQUENCE [LARGE SCALE GENOMIC DNA]</scope>
</reference>
<dbReference type="InterPro" id="IPR015991">
    <property type="entry name" value="TatD/YcfH-like"/>
</dbReference>
<feature type="binding site" evidence="3">
    <location>
        <position position="92"/>
    </location>
    <ligand>
        <name>a divalent metal cation</name>
        <dbReference type="ChEBI" id="CHEBI:60240"/>
        <label>1</label>
    </ligand>
</feature>
<proteinExistence type="predicted"/>
<dbReference type="NCBIfam" id="TIGR00010">
    <property type="entry name" value="YchF/TatD family DNA exonuclease"/>
    <property type="match status" value="1"/>
</dbReference>
<evidence type="ECO:0000256" key="3">
    <source>
        <dbReference type="PIRSR" id="PIRSR005902-1"/>
    </source>
</evidence>
<accession>A0A1G1WPH7</accession>
<sequence length="259" mass="28855">MKLIDTHAHLQFQAYNQDREKVIEENLAELEAIMTVGAGLESSQDAVNLVQKYNGLFASVGVHPHHVDQWSKESLGQLSNLAKQGKVVAIGEIGLDKHLYQGYPEPDIKKQTAILLPQIGLAQKYSLPILFHCRDAYEDLYDLLKSIHQPLKGLMHCFMGDKETANKFLDLGLYISFSGNITYKGNDIIREAATYVPLEKLLLETDSPYLAPIPHRGERNEPKYVTIVAETISSLKKLDVGSLGQATTENSISLLGLKR</sequence>
<protein>
    <recommendedName>
        <fullName evidence="6">Hydrolase TatD</fullName>
    </recommendedName>
</protein>
<dbReference type="FunFam" id="3.20.20.140:FF:000005">
    <property type="entry name" value="TatD family hydrolase"/>
    <property type="match status" value="1"/>
</dbReference>
<keyword evidence="1 3" id="KW-0479">Metal-binding</keyword>
<feature type="binding site" evidence="3">
    <location>
        <position position="132"/>
    </location>
    <ligand>
        <name>a divalent metal cation</name>
        <dbReference type="ChEBI" id="CHEBI:60240"/>
        <label>2</label>
    </ligand>
</feature>
<dbReference type="PROSITE" id="PS01091">
    <property type="entry name" value="TATD_3"/>
    <property type="match status" value="1"/>
</dbReference>
<dbReference type="Gene3D" id="3.20.20.140">
    <property type="entry name" value="Metal-dependent hydrolases"/>
    <property type="match status" value="1"/>
</dbReference>
<feature type="binding site" evidence="3">
    <location>
        <position position="156"/>
    </location>
    <ligand>
        <name>a divalent metal cation</name>
        <dbReference type="ChEBI" id="CHEBI:60240"/>
        <label>2</label>
    </ligand>
</feature>
<dbReference type="Proteomes" id="UP000178068">
    <property type="component" value="Unassembled WGS sequence"/>
</dbReference>
<evidence type="ECO:0008006" key="6">
    <source>
        <dbReference type="Google" id="ProtNLM"/>
    </source>
</evidence>
<keyword evidence="2" id="KW-0378">Hydrolase</keyword>
<feature type="binding site" evidence="3">
    <location>
        <position position="7"/>
    </location>
    <ligand>
        <name>a divalent metal cation</name>
        <dbReference type="ChEBI" id="CHEBI:60240"/>
        <label>1</label>
    </ligand>
</feature>
<dbReference type="PANTHER" id="PTHR46124:SF2">
    <property type="entry name" value="D-AMINOACYL-TRNA DEACYLASE"/>
    <property type="match status" value="1"/>
</dbReference>
<dbReference type="InterPro" id="IPR032466">
    <property type="entry name" value="Metal_Hydrolase"/>
</dbReference>
<dbReference type="PIRSF" id="PIRSF005902">
    <property type="entry name" value="DNase_TatD"/>
    <property type="match status" value="1"/>
</dbReference>
<dbReference type="InterPro" id="IPR018228">
    <property type="entry name" value="DNase_TatD-rel_CS"/>
</dbReference>
<dbReference type="GO" id="GO:0046872">
    <property type="term" value="F:metal ion binding"/>
    <property type="evidence" value="ECO:0007669"/>
    <property type="project" value="UniProtKB-KW"/>
</dbReference>
<feature type="binding site" evidence="3">
    <location>
        <position position="9"/>
    </location>
    <ligand>
        <name>a divalent metal cation</name>
        <dbReference type="ChEBI" id="CHEBI:60240"/>
        <label>1</label>
    </ligand>
</feature>
<feature type="binding site" evidence="3">
    <location>
        <position position="206"/>
    </location>
    <ligand>
        <name>a divalent metal cation</name>
        <dbReference type="ChEBI" id="CHEBI:60240"/>
        <label>1</label>
    </ligand>
</feature>
<dbReference type="GO" id="GO:0016788">
    <property type="term" value="F:hydrolase activity, acting on ester bonds"/>
    <property type="evidence" value="ECO:0007669"/>
    <property type="project" value="InterPro"/>
</dbReference>
<evidence type="ECO:0000313" key="5">
    <source>
        <dbReference type="Proteomes" id="UP000178068"/>
    </source>
</evidence>
<dbReference type="GO" id="GO:0004536">
    <property type="term" value="F:DNA nuclease activity"/>
    <property type="evidence" value="ECO:0007669"/>
    <property type="project" value="InterPro"/>
</dbReference>
<evidence type="ECO:0000256" key="1">
    <source>
        <dbReference type="ARBA" id="ARBA00022723"/>
    </source>
</evidence>
<dbReference type="EMBL" id="MHCZ01000039">
    <property type="protein sequence ID" value="OGY29240.1"/>
    <property type="molecule type" value="Genomic_DNA"/>
</dbReference>
<evidence type="ECO:0000313" key="4">
    <source>
        <dbReference type="EMBL" id="OGY29240.1"/>
    </source>
</evidence>
<dbReference type="CDD" id="cd01310">
    <property type="entry name" value="TatD_DNAse"/>
    <property type="match status" value="1"/>
</dbReference>